<evidence type="ECO:0000313" key="3">
    <source>
        <dbReference type="Proteomes" id="UP000621898"/>
    </source>
</evidence>
<feature type="signal peptide" evidence="1">
    <location>
        <begin position="1"/>
        <end position="30"/>
    </location>
</feature>
<dbReference type="Proteomes" id="UP000621898">
    <property type="component" value="Unassembled WGS sequence"/>
</dbReference>
<feature type="chain" id="PRO_5046536563" description="Sel1 repeat family protein" evidence="1">
    <location>
        <begin position="31"/>
        <end position="259"/>
    </location>
</feature>
<keyword evidence="1" id="KW-0732">Signal</keyword>
<dbReference type="SUPFAM" id="SSF81901">
    <property type="entry name" value="HCP-like"/>
    <property type="match status" value="1"/>
</dbReference>
<dbReference type="InterPro" id="IPR006597">
    <property type="entry name" value="Sel1-like"/>
</dbReference>
<evidence type="ECO:0000313" key="2">
    <source>
        <dbReference type="EMBL" id="GGY13613.1"/>
    </source>
</evidence>
<dbReference type="SMART" id="SM00671">
    <property type="entry name" value="SEL1"/>
    <property type="match status" value="1"/>
</dbReference>
<gene>
    <name evidence="2" type="ORF">GCM10008098_00300</name>
</gene>
<dbReference type="Gene3D" id="1.25.40.10">
    <property type="entry name" value="Tetratricopeptide repeat domain"/>
    <property type="match status" value="1"/>
</dbReference>
<evidence type="ECO:0008006" key="4">
    <source>
        <dbReference type="Google" id="ProtNLM"/>
    </source>
</evidence>
<dbReference type="InterPro" id="IPR011990">
    <property type="entry name" value="TPR-like_helical_dom_sf"/>
</dbReference>
<sequence length="259" mass="27498">MHGMCCKFLRRWGLSALLLGAFGIPWTATAATSGTATPQAASKSPSDTDLANTGCAIGEEKFLPADYYYCLATQSYGEHHFDRAQKFFATAASWASKPAQYVLGIMAFHGDHQPVNRALALAWLSLAAERPQSKFQNAYTSAYASATPTERQAAERLLASMRPTYADATAASRAERRYAQGMATLERLSSGNGHYCMEGLTTLADAGEAGDPAQCPPIPAMTKALDQAAANVFDGWAGHVTVGPLQQVVAPAPTSRKSG</sequence>
<name>A0ABQ2ZDP7_9GAMM</name>
<proteinExistence type="predicted"/>
<organism evidence="2 3">
    <name type="scientific">Rhodanobacter panaciterrae</name>
    <dbReference type="NCBI Taxonomy" id="490572"/>
    <lineage>
        <taxon>Bacteria</taxon>
        <taxon>Pseudomonadati</taxon>
        <taxon>Pseudomonadota</taxon>
        <taxon>Gammaproteobacteria</taxon>
        <taxon>Lysobacterales</taxon>
        <taxon>Rhodanobacteraceae</taxon>
        <taxon>Rhodanobacter</taxon>
    </lineage>
</organism>
<protein>
    <recommendedName>
        <fullName evidence="4">Sel1 repeat family protein</fullName>
    </recommendedName>
</protein>
<dbReference type="EMBL" id="BMXT01000001">
    <property type="protein sequence ID" value="GGY13613.1"/>
    <property type="molecule type" value="Genomic_DNA"/>
</dbReference>
<comment type="caution">
    <text evidence="2">The sequence shown here is derived from an EMBL/GenBank/DDBJ whole genome shotgun (WGS) entry which is preliminary data.</text>
</comment>
<accession>A0ABQ2ZDP7</accession>
<keyword evidence="3" id="KW-1185">Reference proteome</keyword>
<reference evidence="3" key="1">
    <citation type="journal article" date="2019" name="Int. J. Syst. Evol. Microbiol.">
        <title>The Global Catalogue of Microorganisms (GCM) 10K type strain sequencing project: providing services to taxonomists for standard genome sequencing and annotation.</title>
        <authorList>
            <consortium name="The Broad Institute Genomics Platform"/>
            <consortium name="The Broad Institute Genome Sequencing Center for Infectious Disease"/>
            <person name="Wu L."/>
            <person name="Ma J."/>
        </authorList>
    </citation>
    <scope>NUCLEOTIDE SEQUENCE [LARGE SCALE GENOMIC DNA]</scope>
    <source>
        <strain evidence="3">KCTC 22232</strain>
    </source>
</reference>
<evidence type="ECO:0000256" key="1">
    <source>
        <dbReference type="SAM" id="SignalP"/>
    </source>
</evidence>